<dbReference type="PROSITE" id="PS51257">
    <property type="entry name" value="PROKAR_LIPOPROTEIN"/>
    <property type="match status" value="1"/>
</dbReference>
<gene>
    <name evidence="1" type="ORF">MTX78_22655</name>
</gene>
<evidence type="ECO:0000313" key="1">
    <source>
        <dbReference type="EMBL" id="UOG74903.1"/>
    </source>
</evidence>
<dbReference type="EMBL" id="CP094669">
    <property type="protein sequence ID" value="UOG74903.1"/>
    <property type="molecule type" value="Genomic_DNA"/>
</dbReference>
<evidence type="ECO:0000313" key="2">
    <source>
        <dbReference type="Proteomes" id="UP000831113"/>
    </source>
</evidence>
<accession>A0ABY4D4M8</accession>
<sequence>MRRFLLPCLVALTSLTGCTTTKNQPVAGTAASAAPVAIMMVGGPHLVQVYKPANPNTDVLTPKRQAELAAVCDQLQRFRPDAILVEELPERQARIDSLYALYREGKLDLRTLPNGRSETYQLGFVVGKRMGVERIHCVNAPGGTSQSILHEGTNINLYQDATTEHRAYGAPVLQKWEAGSLTMGGLLCFTNSPVLLHQLHTLVYRTPARVTDGTLKPDPMVDSSFVSPHYVGAEFISVIYNRDLKIYSNIVTTQLATRSARILTIIGARHIGSLQGIFRTDPAYQVVEASKYLKP</sequence>
<keyword evidence="2" id="KW-1185">Reference proteome</keyword>
<dbReference type="Pfam" id="PF18950">
    <property type="entry name" value="DUF5694"/>
    <property type="match status" value="1"/>
</dbReference>
<organism evidence="1 2">
    <name type="scientific">Hymenobacter tibetensis</name>
    <dbReference type="NCBI Taxonomy" id="497967"/>
    <lineage>
        <taxon>Bacteria</taxon>
        <taxon>Pseudomonadati</taxon>
        <taxon>Bacteroidota</taxon>
        <taxon>Cytophagia</taxon>
        <taxon>Cytophagales</taxon>
        <taxon>Hymenobacteraceae</taxon>
        <taxon>Hymenobacter</taxon>
    </lineage>
</organism>
<dbReference type="InterPro" id="IPR043749">
    <property type="entry name" value="DUF5694"/>
</dbReference>
<dbReference type="RefSeq" id="WP_243798584.1">
    <property type="nucleotide sequence ID" value="NZ_CP094669.1"/>
</dbReference>
<reference evidence="1 2" key="1">
    <citation type="submission" date="2022-03" db="EMBL/GenBank/DDBJ databases">
        <title>Hymenobactersp. isolated from the air.</title>
        <authorList>
            <person name="Won M."/>
            <person name="Kwon S.-W."/>
        </authorList>
    </citation>
    <scope>NUCLEOTIDE SEQUENCE [LARGE SCALE GENOMIC DNA]</scope>
    <source>
        <strain evidence="1 2">KACC 21982</strain>
    </source>
</reference>
<name>A0ABY4D4M8_9BACT</name>
<dbReference type="Proteomes" id="UP000831113">
    <property type="component" value="Chromosome"/>
</dbReference>
<protein>
    <submittedName>
        <fullName evidence="1">DUF5694 domain-containing protein</fullName>
    </submittedName>
</protein>
<proteinExistence type="predicted"/>